<evidence type="ECO:0000256" key="1">
    <source>
        <dbReference type="SAM" id="MobiDB-lite"/>
    </source>
</evidence>
<dbReference type="AlphaFoldDB" id="A0AAX3WHR1"/>
<name>A0AAX3WHR1_METEX</name>
<dbReference type="RefSeq" id="WP_283535671.1">
    <property type="nucleotide sequence ID" value="NZ_CP073633.1"/>
</dbReference>
<dbReference type="Proteomes" id="UP001223720">
    <property type="component" value="Chromosome"/>
</dbReference>
<proteinExistence type="predicted"/>
<gene>
    <name evidence="2" type="ORF">KEC54_28025</name>
</gene>
<evidence type="ECO:0000313" key="3">
    <source>
        <dbReference type="Proteomes" id="UP001223720"/>
    </source>
</evidence>
<organism evidence="2 3">
    <name type="scientific">Methylorubrum extorquens</name>
    <name type="common">Methylobacterium dichloromethanicum</name>
    <name type="synonym">Methylobacterium extorquens</name>
    <dbReference type="NCBI Taxonomy" id="408"/>
    <lineage>
        <taxon>Bacteria</taxon>
        <taxon>Pseudomonadati</taxon>
        <taxon>Pseudomonadota</taxon>
        <taxon>Alphaproteobacteria</taxon>
        <taxon>Hyphomicrobiales</taxon>
        <taxon>Methylobacteriaceae</taxon>
        <taxon>Methylorubrum</taxon>
    </lineage>
</organism>
<feature type="region of interest" description="Disordered" evidence="1">
    <location>
        <begin position="40"/>
        <end position="79"/>
    </location>
</feature>
<evidence type="ECO:0008006" key="4">
    <source>
        <dbReference type="Google" id="ProtNLM"/>
    </source>
</evidence>
<evidence type="ECO:0000313" key="2">
    <source>
        <dbReference type="EMBL" id="WHQ70105.1"/>
    </source>
</evidence>
<sequence>MTVTNRHVDSAIEAYLADPRTSARRIVDRYTLDWNGRGEDVAEEEARTVPGPPPGGSMGSVAESCEEGGGPPGRTGAIGEINPLLRRRPYRPATLRATIMPARSRLTLAALALTLSACGEEKPPEYVSPTGFQPFTYRREGDRITYTMRDVIAEDGPFVRYVTKQQVAPGGPVGGAINYTAARSNCDKFVFQILGEGDTVAKMDADRPDDRWVEIVNGSSATAALVTACQVAKKLK</sequence>
<protein>
    <recommendedName>
        <fullName evidence="4">Lipoprotein</fullName>
    </recommendedName>
</protein>
<dbReference type="EMBL" id="CP073633">
    <property type="protein sequence ID" value="WHQ70105.1"/>
    <property type="molecule type" value="Genomic_DNA"/>
</dbReference>
<reference evidence="2" key="1">
    <citation type="journal article" date="2022" name="Biotechnol. Bioprocess Eng.">
        <title>Pan-genome Analysis Reveals Comparative Genomic Features of Central Metabolic Pathways in Methylorubrum extorquens.</title>
        <authorList>
            <person name="Lee G.M."/>
            <person name="Scott-Nevros Z.K."/>
            <person name="Lee S.-M."/>
            <person name="Kim D."/>
        </authorList>
    </citation>
    <scope>NUCLEOTIDE SEQUENCE</scope>
    <source>
        <strain evidence="2">ATCC 55366</strain>
    </source>
</reference>
<accession>A0AAX3WHR1</accession>